<dbReference type="AlphaFoldDB" id="A0A074YQ72"/>
<organism evidence="2 3">
    <name type="scientific">Aureobasidium subglaciale (strain EXF-2481)</name>
    <name type="common">Aureobasidium pullulans var. subglaciale</name>
    <dbReference type="NCBI Taxonomy" id="1043005"/>
    <lineage>
        <taxon>Eukaryota</taxon>
        <taxon>Fungi</taxon>
        <taxon>Dikarya</taxon>
        <taxon>Ascomycota</taxon>
        <taxon>Pezizomycotina</taxon>
        <taxon>Dothideomycetes</taxon>
        <taxon>Dothideomycetidae</taxon>
        <taxon>Dothideales</taxon>
        <taxon>Saccotheciaceae</taxon>
        <taxon>Aureobasidium</taxon>
    </lineage>
</organism>
<dbReference type="GeneID" id="25365403"/>
<protein>
    <recommendedName>
        <fullName evidence="4">Peptidase S53 activation domain-containing protein</fullName>
    </recommendedName>
</protein>
<sequence length="80" mass="9295">MHVVKTLSIILAMAFQLYTSPVLLPASEMHRVHPADLDWHMSVFIPPNEYEVFLTSGYTIENHFQAIGKDLSNRRRRLSR</sequence>
<evidence type="ECO:0000256" key="1">
    <source>
        <dbReference type="SAM" id="SignalP"/>
    </source>
</evidence>
<dbReference type="InParanoid" id="A0A074YQ72"/>
<dbReference type="RefSeq" id="XP_013348198.1">
    <property type="nucleotide sequence ID" value="XM_013492744.1"/>
</dbReference>
<proteinExistence type="predicted"/>
<feature type="signal peptide" evidence="1">
    <location>
        <begin position="1"/>
        <end position="19"/>
    </location>
</feature>
<evidence type="ECO:0000313" key="3">
    <source>
        <dbReference type="Proteomes" id="UP000030641"/>
    </source>
</evidence>
<name>A0A074YQ72_AURSE</name>
<evidence type="ECO:0000313" key="2">
    <source>
        <dbReference type="EMBL" id="KEQ99845.1"/>
    </source>
</evidence>
<evidence type="ECO:0008006" key="4">
    <source>
        <dbReference type="Google" id="ProtNLM"/>
    </source>
</evidence>
<dbReference type="HOGENOM" id="CLU_2589336_0_0_1"/>
<feature type="chain" id="PRO_5001704980" description="Peptidase S53 activation domain-containing protein" evidence="1">
    <location>
        <begin position="20"/>
        <end position="80"/>
    </location>
</feature>
<dbReference type="EMBL" id="KL584750">
    <property type="protein sequence ID" value="KEQ99845.1"/>
    <property type="molecule type" value="Genomic_DNA"/>
</dbReference>
<gene>
    <name evidence="2" type="ORF">AUEXF2481DRAFT_35768</name>
</gene>
<keyword evidence="3" id="KW-1185">Reference proteome</keyword>
<dbReference type="Proteomes" id="UP000030641">
    <property type="component" value="Unassembled WGS sequence"/>
</dbReference>
<dbReference type="OrthoDB" id="3917181at2759"/>
<accession>A0A074YQ72</accession>
<keyword evidence="1" id="KW-0732">Signal</keyword>
<reference evidence="2 3" key="1">
    <citation type="journal article" date="2014" name="BMC Genomics">
        <title>Genome sequencing of four Aureobasidium pullulans varieties: biotechnological potential, stress tolerance, and description of new species.</title>
        <authorList>
            <person name="Gostin Ar C."/>
            <person name="Ohm R.A."/>
            <person name="Kogej T."/>
            <person name="Sonjak S."/>
            <person name="Turk M."/>
            <person name="Zajc J."/>
            <person name="Zalar P."/>
            <person name="Grube M."/>
            <person name="Sun H."/>
            <person name="Han J."/>
            <person name="Sharma A."/>
            <person name="Chiniquy J."/>
            <person name="Ngan C.Y."/>
            <person name="Lipzen A."/>
            <person name="Barry K."/>
            <person name="Grigoriev I.V."/>
            <person name="Gunde-Cimerman N."/>
        </authorList>
    </citation>
    <scope>NUCLEOTIDE SEQUENCE [LARGE SCALE GENOMIC DNA]</scope>
    <source>
        <strain evidence="2 3">EXF-2481</strain>
    </source>
</reference>